<keyword evidence="6 7" id="KW-0030">Aminoacyl-tRNA synthetase</keyword>
<dbReference type="Gene3D" id="1.10.10.350">
    <property type="match status" value="1"/>
</dbReference>
<feature type="binding site" evidence="7">
    <location>
        <position position="240"/>
    </location>
    <ligand>
        <name>ATP</name>
        <dbReference type="ChEBI" id="CHEBI:30616"/>
    </ligand>
</feature>
<evidence type="ECO:0000259" key="9">
    <source>
        <dbReference type="Pfam" id="PF19269"/>
    </source>
</evidence>
<keyword evidence="2 7" id="KW-0436">Ligase</keyword>
<accession>A4BQ92</accession>
<comment type="similarity">
    <text evidence="1 7">Belongs to the class-I aminoacyl-tRNA synthetase family. Glutamate--tRNA ligase type 1 subfamily.</text>
</comment>
<dbReference type="GO" id="GO:0005524">
    <property type="term" value="F:ATP binding"/>
    <property type="evidence" value="ECO:0007669"/>
    <property type="project" value="UniProtKB-UniRule"/>
</dbReference>
<comment type="subcellular location">
    <subcellularLocation>
        <location evidence="7">Cytoplasm</location>
    </subcellularLocation>
</comment>
<evidence type="ECO:0000256" key="6">
    <source>
        <dbReference type="ARBA" id="ARBA00023146"/>
    </source>
</evidence>
<dbReference type="InterPro" id="IPR020058">
    <property type="entry name" value="Glu/Gln-tRNA-synth_Ib_cat-dom"/>
</dbReference>
<reference evidence="10 11" key="1">
    <citation type="submission" date="2006-02" db="EMBL/GenBank/DDBJ databases">
        <authorList>
            <person name="Waterbury J."/>
            <person name="Ferriera S."/>
            <person name="Johnson J."/>
            <person name="Kravitz S."/>
            <person name="Halpern A."/>
            <person name="Remington K."/>
            <person name="Beeson K."/>
            <person name="Tran B."/>
            <person name="Rogers Y.-H."/>
            <person name="Friedman R."/>
            <person name="Venter J.C."/>
        </authorList>
    </citation>
    <scope>NUCLEOTIDE SEQUENCE [LARGE SCALE GENOMIC DNA]</scope>
    <source>
        <strain evidence="10 11">Nb-231</strain>
    </source>
</reference>
<dbReference type="GO" id="GO:0004818">
    <property type="term" value="F:glutamate-tRNA ligase activity"/>
    <property type="evidence" value="ECO:0007669"/>
    <property type="project" value="UniProtKB-UniRule"/>
</dbReference>
<dbReference type="Pfam" id="PF00749">
    <property type="entry name" value="tRNA-synt_1c"/>
    <property type="match status" value="1"/>
</dbReference>
<evidence type="ECO:0000313" key="10">
    <source>
        <dbReference type="EMBL" id="EAR22247.1"/>
    </source>
</evidence>
<dbReference type="NCBIfam" id="TIGR00464">
    <property type="entry name" value="gltX_bact"/>
    <property type="match status" value="1"/>
</dbReference>
<dbReference type="InterPro" id="IPR008925">
    <property type="entry name" value="aa_tRNA-synth_I_cd-bd_sf"/>
</dbReference>
<proteinExistence type="inferred from homology"/>
<dbReference type="InterPro" id="IPR020751">
    <property type="entry name" value="aa-tRNA-synth_I_codon-bd_sub2"/>
</dbReference>
<gene>
    <name evidence="7" type="primary">gltX</name>
    <name evidence="10" type="ORF">NB231_05040</name>
</gene>
<keyword evidence="3 7" id="KW-0547">Nucleotide-binding</keyword>
<dbReference type="InterPro" id="IPR045462">
    <property type="entry name" value="aa-tRNA-synth_I_cd-bd"/>
</dbReference>
<dbReference type="GO" id="GO:0000049">
    <property type="term" value="F:tRNA binding"/>
    <property type="evidence" value="ECO:0007669"/>
    <property type="project" value="InterPro"/>
</dbReference>
<dbReference type="EMBL" id="AAOF01000004">
    <property type="protein sequence ID" value="EAR22247.1"/>
    <property type="molecule type" value="Genomic_DNA"/>
</dbReference>
<comment type="caution">
    <text evidence="10">The sequence shown here is derived from an EMBL/GenBank/DDBJ whole genome shotgun (WGS) entry which is preliminary data.</text>
</comment>
<keyword evidence="11" id="KW-1185">Reference proteome</keyword>
<evidence type="ECO:0000313" key="11">
    <source>
        <dbReference type="Proteomes" id="UP000003374"/>
    </source>
</evidence>
<dbReference type="HOGENOM" id="CLU_015768_6_3_6"/>
<sequence>MHLGNLRTALFNLLLARGPAGGCFVLRIEDTDRERSSARAATALMQELRWLGLDWDEGPQRTEPGGPWRQSERAAVYAEFYPRLEQSRQAYPCFCSDQELQHQRQAQLAAGRPPRYPGTCRRLSGAEIHARLDRGERPALRFRVPAGRAIVYSDLVRGEQRVATDELGDFIIRRADASAAFLFCNAVDDALMGITQVLRGEDHLANTPRQLLLLEALELSAPRYGHLPMIVGPDGAPLAKRHGSRSVAALREAGYLPGALLNYLARLGHAYGDIGLQGLTGLACAFEVQRIGRAPARFDPQQLDYWQQQAVAEAPIAVLEAWLDGATVPAEQQRRLVEVLRANVRFPSELQDWAERIYGSLPPPDESVCEVLRAAGAGFFDAALRLVDEDEALSPQRLRQATGLRGRSLFLPLRLALTGEPHGPELAELLMLISPQRLRERLRRAGELARAR</sequence>
<dbReference type="InterPro" id="IPR004527">
    <property type="entry name" value="Glu-tRNA-ligase_bac/mito"/>
</dbReference>
<name>A4BQ92_9GAMM</name>
<keyword evidence="5 7" id="KW-0648">Protein biosynthesis</keyword>
<dbReference type="STRING" id="314278.NB231_05040"/>
<dbReference type="AlphaFoldDB" id="A4BQ92"/>
<evidence type="ECO:0000256" key="5">
    <source>
        <dbReference type="ARBA" id="ARBA00022917"/>
    </source>
</evidence>
<dbReference type="SUPFAM" id="SSF52374">
    <property type="entry name" value="Nucleotidylyl transferase"/>
    <property type="match status" value="1"/>
</dbReference>
<feature type="domain" description="Aminoacyl-tRNA synthetase class I anticodon-binding" evidence="9">
    <location>
        <begin position="398"/>
        <end position="445"/>
    </location>
</feature>
<dbReference type="Gene3D" id="3.40.50.620">
    <property type="entry name" value="HUPs"/>
    <property type="match status" value="1"/>
</dbReference>
<dbReference type="GO" id="GO:0006424">
    <property type="term" value="P:glutamyl-tRNA aminoacylation"/>
    <property type="evidence" value="ECO:0007669"/>
    <property type="project" value="UniProtKB-UniRule"/>
</dbReference>
<dbReference type="Proteomes" id="UP000003374">
    <property type="component" value="Unassembled WGS sequence"/>
</dbReference>
<evidence type="ECO:0000256" key="7">
    <source>
        <dbReference type="HAMAP-Rule" id="MF_00022"/>
    </source>
</evidence>
<evidence type="ECO:0000256" key="3">
    <source>
        <dbReference type="ARBA" id="ARBA00022741"/>
    </source>
</evidence>
<dbReference type="SUPFAM" id="SSF48163">
    <property type="entry name" value="An anticodon-binding domain of class I aminoacyl-tRNA synthetases"/>
    <property type="match status" value="1"/>
</dbReference>
<dbReference type="PANTHER" id="PTHR43311">
    <property type="entry name" value="GLUTAMATE--TRNA LIGASE"/>
    <property type="match status" value="1"/>
</dbReference>
<dbReference type="Pfam" id="PF19269">
    <property type="entry name" value="Anticodon_2"/>
    <property type="match status" value="1"/>
</dbReference>
<organism evidence="10 11">
    <name type="scientific">Nitrococcus mobilis Nb-231</name>
    <dbReference type="NCBI Taxonomy" id="314278"/>
    <lineage>
        <taxon>Bacteria</taxon>
        <taxon>Pseudomonadati</taxon>
        <taxon>Pseudomonadota</taxon>
        <taxon>Gammaproteobacteria</taxon>
        <taxon>Chromatiales</taxon>
        <taxon>Ectothiorhodospiraceae</taxon>
        <taxon>Nitrococcus</taxon>
    </lineage>
</organism>
<comment type="subunit">
    <text evidence="7">Monomer.</text>
</comment>
<evidence type="ECO:0000256" key="2">
    <source>
        <dbReference type="ARBA" id="ARBA00022598"/>
    </source>
</evidence>
<dbReference type="eggNOG" id="COG0008">
    <property type="taxonomic scope" value="Bacteria"/>
</dbReference>
<comment type="caution">
    <text evidence="7">Lacks conserved residue(s) required for the propagation of feature annotation.</text>
</comment>
<comment type="function">
    <text evidence="7">Catalyzes the attachment of glutamate to tRNA(Glu) in a two-step reaction: glutamate is first activated by ATP to form Glu-AMP and then transferred to the acceptor end of tRNA(Glu).</text>
</comment>
<dbReference type="GO" id="GO:0005829">
    <property type="term" value="C:cytosol"/>
    <property type="evidence" value="ECO:0007669"/>
    <property type="project" value="TreeGrafter"/>
</dbReference>
<evidence type="ECO:0000256" key="1">
    <source>
        <dbReference type="ARBA" id="ARBA00007894"/>
    </source>
</evidence>
<comment type="catalytic activity">
    <reaction evidence="7">
        <text>tRNA(Glu) + L-glutamate + ATP = L-glutamyl-tRNA(Glu) + AMP + diphosphate</text>
        <dbReference type="Rhea" id="RHEA:23540"/>
        <dbReference type="Rhea" id="RHEA-COMP:9663"/>
        <dbReference type="Rhea" id="RHEA-COMP:9680"/>
        <dbReference type="ChEBI" id="CHEBI:29985"/>
        <dbReference type="ChEBI" id="CHEBI:30616"/>
        <dbReference type="ChEBI" id="CHEBI:33019"/>
        <dbReference type="ChEBI" id="CHEBI:78442"/>
        <dbReference type="ChEBI" id="CHEBI:78520"/>
        <dbReference type="ChEBI" id="CHEBI:456215"/>
        <dbReference type="EC" id="6.1.1.17"/>
    </reaction>
</comment>
<dbReference type="HAMAP" id="MF_00022">
    <property type="entry name" value="Glu_tRNA_synth_type1"/>
    <property type="match status" value="1"/>
</dbReference>
<evidence type="ECO:0000259" key="8">
    <source>
        <dbReference type="Pfam" id="PF00749"/>
    </source>
</evidence>
<keyword evidence="7" id="KW-0963">Cytoplasm</keyword>
<protein>
    <recommendedName>
        <fullName evidence="7">Glutamate--tRNA ligase</fullName>
        <ecNumber evidence="7">6.1.1.17</ecNumber>
    </recommendedName>
    <alternativeName>
        <fullName evidence="7">Glutamyl-tRNA synthetase</fullName>
        <shortName evidence="7">GluRS</shortName>
    </alternativeName>
</protein>
<evidence type="ECO:0000256" key="4">
    <source>
        <dbReference type="ARBA" id="ARBA00022840"/>
    </source>
</evidence>
<keyword evidence="4 7" id="KW-0067">ATP-binding</keyword>
<dbReference type="InterPro" id="IPR014729">
    <property type="entry name" value="Rossmann-like_a/b/a_fold"/>
</dbReference>
<feature type="domain" description="Glutamyl/glutaminyl-tRNA synthetase class Ib catalytic" evidence="8">
    <location>
        <begin position="1"/>
        <end position="303"/>
    </location>
</feature>
<dbReference type="InterPro" id="IPR049940">
    <property type="entry name" value="GluQ/Sye"/>
</dbReference>
<dbReference type="EC" id="6.1.1.17" evidence="7"/>
<dbReference type="PANTHER" id="PTHR43311:SF2">
    <property type="entry name" value="GLUTAMATE--TRNA LIGASE, MITOCHONDRIAL-RELATED"/>
    <property type="match status" value="1"/>
</dbReference>